<gene>
    <name evidence="2" type="ORF">AFUS01_LOCUS21652</name>
</gene>
<keyword evidence="3" id="KW-1185">Reference proteome</keyword>
<feature type="compositionally biased region" description="Acidic residues" evidence="1">
    <location>
        <begin position="272"/>
        <end position="288"/>
    </location>
</feature>
<evidence type="ECO:0000256" key="1">
    <source>
        <dbReference type="SAM" id="MobiDB-lite"/>
    </source>
</evidence>
<dbReference type="EMBL" id="CAJVCH010244820">
    <property type="protein sequence ID" value="CAG7733194.1"/>
    <property type="molecule type" value="Genomic_DNA"/>
</dbReference>
<dbReference type="AlphaFoldDB" id="A0A8J2KCN8"/>
<evidence type="ECO:0000313" key="2">
    <source>
        <dbReference type="EMBL" id="CAG7733194.1"/>
    </source>
</evidence>
<reference evidence="2" key="1">
    <citation type="submission" date="2021-06" db="EMBL/GenBank/DDBJ databases">
        <authorList>
            <person name="Hodson N. C."/>
            <person name="Mongue J. A."/>
            <person name="Jaron S. K."/>
        </authorList>
    </citation>
    <scope>NUCLEOTIDE SEQUENCE</scope>
</reference>
<proteinExistence type="predicted"/>
<feature type="non-terminal residue" evidence="2">
    <location>
        <position position="310"/>
    </location>
</feature>
<name>A0A8J2KCN8_9HEXA</name>
<evidence type="ECO:0000313" key="3">
    <source>
        <dbReference type="Proteomes" id="UP000708208"/>
    </source>
</evidence>
<protein>
    <submittedName>
        <fullName evidence="2">Uncharacterized protein</fullName>
    </submittedName>
</protein>
<organism evidence="2 3">
    <name type="scientific">Allacma fusca</name>
    <dbReference type="NCBI Taxonomy" id="39272"/>
    <lineage>
        <taxon>Eukaryota</taxon>
        <taxon>Metazoa</taxon>
        <taxon>Ecdysozoa</taxon>
        <taxon>Arthropoda</taxon>
        <taxon>Hexapoda</taxon>
        <taxon>Collembola</taxon>
        <taxon>Symphypleona</taxon>
        <taxon>Sminthuridae</taxon>
        <taxon>Allacma</taxon>
    </lineage>
</organism>
<comment type="caution">
    <text evidence="2">The sequence shown here is derived from an EMBL/GenBank/DDBJ whole genome shotgun (WGS) entry which is preliminary data.</text>
</comment>
<accession>A0A8J2KCN8</accession>
<dbReference type="Proteomes" id="UP000708208">
    <property type="component" value="Unassembled WGS sequence"/>
</dbReference>
<feature type="region of interest" description="Disordered" evidence="1">
    <location>
        <begin position="258"/>
        <end position="310"/>
    </location>
</feature>
<sequence length="310" mass="34524">FKIVSTDLLLSIINSFIEFEPAPGKDFDDFSRNYRLELVRDLGSKMTEEEVKPSQNSMDEEDLQPLQQIPILVKDDNDSPQQCLVCYKEIVPDLGDTVKLPVEQLDDLVKVFQISVAPVRSDLPSNLFCPVCAGQIVDAVFLLCKIESLQNDFKVIKTVLQSQLMDKWVDEQNGSGITSTVDQVRKTLVEGLSRTESGTKGVSSNSRLQMDQQMLSQRPDIGDEDFEDMNDNSLGNLYSSATLNQEFEDVLKGRLRSTRRTVKSSGKVQGNSDEDYQPSDPEGVDSDDATSTPNKGDIKKSEFLPLAAVK</sequence>